<dbReference type="Proteomes" id="UP000597507">
    <property type="component" value="Unassembled WGS sequence"/>
</dbReference>
<evidence type="ECO:0000313" key="3">
    <source>
        <dbReference type="Proteomes" id="UP000597507"/>
    </source>
</evidence>
<dbReference type="InterPro" id="IPR011008">
    <property type="entry name" value="Dimeric_a/b-barrel"/>
</dbReference>
<dbReference type="SUPFAM" id="SSF54909">
    <property type="entry name" value="Dimeric alpha+beta barrel"/>
    <property type="match status" value="2"/>
</dbReference>
<dbReference type="AlphaFoldDB" id="A0A8J3ECG3"/>
<keyword evidence="3" id="KW-1185">Reference proteome</keyword>
<dbReference type="RefSeq" id="WP_188898626.1">
    <property type="nucleotide sequence ID" value="NZ_BMKS01000002.1"/>
</dbReference>
<proteinExistence type="predicted"/>
<comment type="caution">
    <text evidence="2">The sequence shown here is derived from an EMBL/GenBank/DDBJ whole genome shotgun (WGS) entry which is preliminary data.</text>
</comment>
<feature type="domain" description="EthD" evidence="1">
    <location>
        <begin position="11"/>
        <end position="93"/>
    </location>
</feature>
<dbReference type="NCBIfam" id="TIGR02118">
    <property type="entry name" value="EthD family reductase"/>
    <property type="match status" value="2"/>
</dbReference>
<dbReference type="Pfam" id="PF07110">
    <property type="entry name" value="EthD"/>
    <property type="match status" value="2"/>
</dbReference>
<evidence type="ECO:0000313" key="2">
    <source>
        <dbReference type="EMBL" id="GGG21877.1"/>
    </source>
</evidence>
<name>A0A8J3ECG3_9PROT</name>
<reference evidence="2 3" key="1">
    <citation type="journal article" date="2014" name="Int. J. Syst. Evol. Microbiol.">
        <title>Complete genome sequence of Corynebacterium casei LMG S-19264T (=DSM 44701T), isolated from a smear-ripened cheese.</title>
        <authorList>
            <consortium name="US DOE Joint Genome Institute (JGI-PGF)"/>
            <person name="Walter F."/>
            <person name="Albersmeier A."/>
            <person name="Kalinowski J."/>
            <person name="Ruckert C."/>
        </authorList>
    </citation>
    <scope>NUCLEOTIDE SEQUENCE [LARGE SCALE GENOMIC DNA]</scope>
    <source>
        <strain evidence="2 3">CGMCC 1.16330</strain>
    </source>
</reference>
<gene>
    <name evidence="2" type="ORF">GCM10010964_07570</name>
</gene>
<feature type="domain" description="EthD" evidence="1">
    <location>
        <begin position="130"/>
        <end position="216"/>
    </location>
</feature>
<dbReference type="InterPro" id="IPR009799">
    <property type="entry name" value="EthD_dom"/>
</dbReference>
<dbReference type="Gene3D" id="3.30.70.100">
    <property type="match status" value="2"/>
</dbReference>
<dbReference type="EMBL" id="BMKS01000002">
    <property type="protein sequence ID" value="GGG21877.1"/>
    <property type="molecule type" value="Genomic_DNA"/>
</dbReference>
<accession>A0A8J3ECG3</accession>
<dbReference type="GO" id="GO:0016491">
    <property type="term" value="F:oxidoreductase activity"/>
    <property type="evidence" value="ECO:0007669"/>
    <property type="project" value="InterPro"/>
</dbReference>
<evidence type="ECO:0000259" key="1">
    <source>
        <dbReference type="Pfam" id="PF07110"/>
    </source>
</evidence>
<sequence>MIKSFSFLVRRPEISREAFLRHWTEVHAPMYRDVPGLRGYVLCLPVQEHVRDDVAALEMAPFDGVAQLWFDDLEARARAAASPAGRRWHADGASIIGGIRTFVTEEQVVLPVADGDRRPPLKALTVIQRRPDSTPGAFHHHWRVVHAAMAREVPELRGFVLSGIVEEQFRPDIAPFPMAGPIDGFAESWFGSLEARARMVASPEARRWFADGAAFLGRVKTVVLAERVMVPPPG</sequence>
<organism evidence="2 3">
    <name type="scientific">Caldovatus sediminis</name>
    <dbReference type="NCBI Taxonomy" id="2041189"/>
    <lineage>
        <taxon>Bacteria</taxon>
        <taxon>Pseudomonadati</taxon>
        <taxon>Pseudomonadota</taxon>
        <taxon>Alphaproteobacteria</taxon>
        <taxon>Acetobacterales</taxon>
        <taxon>Roseomonadaceae</taxon>
        <taxon>Caldovatus</taxon>
    </lineage>
</organism>
<protein>
    <recommendedName>
        <fullName evidence="1">EthD domain-containing protein</fullName>
    </recommendedName>
</protein>